<evidence type="ECO:0000313" key="1">
    <source>
        <dbReference type="EMBL" id="SDP68851.1"/>
    </source>
</evidence>
<dbReference type="Proteomes" id="UP000198597">
    <property type="component" value="Unassembled WGS sequence"/>
</dbReference>
<dbReference type="AlphaFoldDB" id="A0A1H0URS6"/>
<dbReference type="InterPro" id="IPR046650">
    <property type="entry name" value="DUF6762"/>
</dbReference>
<evidence type="ECO:0000313" key="2">
    <source>
        <dbReference type="Proteomes" id="UP000198597"/>
    </source>
</evidence>
<dbReference type="EMBL" id="FNJM01000012">
    <property type="protein sequence ID" value="SDP68851.1"/>
    <property type="molecule type" value="Genomic_DNA"/>
</dbReference>
<accession>A0A1H0URS6</accession>
<keyword evidence="2" id="KW-1185">Reference proteome</keyword>
<name>A0A1H0URS6_9CLOT</name>
<sequence>MGTTYNRGVDKIRKINHGRKINMDFSSLVLMEKDKETGFITKELGSFKVSDGALYVKKLFVLDNTINLYFDTNKDIEEWEYSAIYDVFNYSIFEENKFAIEDSLDEFNPTFLVKFEYNEDYDVVKGRIDKCVALIEESMENAFKDIQGKEAEYI</sequence>
<reference evidence="1 2" key="1">
    <citation type="submission" date="2016-10" db="EMBL/GenBank/DDBJ databases">
        <authorList>
            <person name="de Groot N.N."/>
        </authorList>
    </citation>
    <scope>NUCLEOTIDE SEQUENCE [LARGE SCALE GENOMIC DNA]</scope>
    <source>
        <strain evidence="1 2">DSM 12272</strain>
    </source>
</reference>
<proteinExistence type="predicted"/>
<protein>
    <submittedName>
        <fullName evidence="1">Uncharacterized protein</fullName>
    </submittedName>
</protein>
<dbReference type="Pfam" id="PF20548">
    <property type="entry name" value="DUF6762"/>
    <property type="match status" value="1"/>
</dbReference>
<dbReference type="STRING" id="94869.SAMN04488529_11250"/>
<organism evidence="1 2">
    <name type="scientific">Clostridium gasigenes</name>
    <dbReference type="NCBI Taxonomy" id="94869"/>
    <lineage>
        <taxon>Bacteria</taxon>
        <taxon>Bacillati</taxon>
        <taxon>Bacillota</taxon>
        <taxon>Clostridia</taxon>
        <taxon>Eubacteriales</taxon>
        <taxon>Clostridiaceae</taxon>
        <taxon>Clostridium</taxon>
    </lineage>
</organism>
<gene>
    <name evidence="1" type="ORF">SAMN04488529_11250</name>
</gene>